<accession>A0A8S1T1M7</accession>
<dbReference type="Proteomes" id="UP000689195">
    <property type="component" value="Unassembled WGS sequence"/>
</dbReference>
<dbReference type="AlphaFoldDB" id="A0A8S1T1M7"/>
<evidence type="ECO:0000313" key="2">
    <source>
        <dbReference type="EMBL" id="CAD8144934.1"/>
    </source>
</evidence>
<keyword evidence="1" id="KW-0472">Membrane</keyword>
<comment type="caution">
    <text evidence="2">The sequence shown here is derived from an EMBL/GenBank/DDBJ whole genome shotgun (WGS) entry which is preliminary data.</text>
</comment>
<feature type="transmembrane region" description="Helical" evidence="1">
    <location>
        <begin position="394"/>
        <end position="418"/>
    </location>
</feature>
<proteinExistence type="predicted"/>
<name>A0A8S1T1M7_9CILI</name>
<dbReference type="EMBL" id="CAJJDO010000013">
    <property type="protein sequence ID" value="CAD8144934.1"/>
    <property type="molecule type" value="Genomic_DNA"/>
</dbReference>
<evidence type="ECO:0000313" key="3">
    <source>
        <dbReference type="Proteomes" id="UP000689195"/>
    </source>
</evidence>
<evidence type="ECO:0008006" key="4">
    <source>
        <dbReference type="Google" id="ProtNLM"/>
    </source>
</evidence>
<evidence type="ECO:0000256" key="1">
    <source>
        <dbReference type="SAM" id="Phobius"/>
    </source>
</evidence>
<reference evidence="2" key="1">
    <citation type="submission" date="2021-01" db="EMBL/GenBank/DDBJ databases">
        <authorList>
            <consortium name="Genoscope - CEA"/>
            <person name="William W."/>
        </authorList>
    </citation>
    <scope>NUCLEOTIDE SEQUENCE</scope>
</reference>
<gene>
    <name evidence="2" type="ORF">PPENT_87.1.T0130477</name>
</gene>
<feature type="transmembrane region" description="Helical" evidence="1">
    <location>
        <begin position="312"/>
        <end position="333"/>
    </location>
</feature>
<keyword evidence="1" id="KW-1133">Transmembrane helix</keyword>
<feature type="transmembrane region" description="Helical" evidence="1">
    <location>
        <begin position="439"/>
        <end position="457"/>
    </location>
</feature>
<protein>
    <recommendedName>
        <fullName evidence="4">Transmembrane protein</fullName>
    </recommendedName>
</protein>
<sequence>MLILYIYQIQFMIIQILVNVYNQHQIITNYIQLVKIILHSIGQLLVQILLVLQFNHSLFNFPKHFKKLQKYEAFQINIISQEIYIIRIPICIGQTKLPTLYNKYQIILLPAVNVQIFQQYEVTEYNMQLPYSEPFYQLMLIDDQQIKLAPLRYNFAINNLVVKFLTVFLRIFQFQKQTVMMYFYFQALKVKVLKFNDTKSIATVIQTIPNYGSQLNLCNSFYSDGYLMQQFLYDGKYLIGFYNLNNLAIDKIQEPIFDVQFIHIIIKLICNDNKLIHIKMEFGQVYITSLCNHIQLIPGIFLQLFLQVKMILMFQYLVLIMFQMVFIILHSIYLHISIQILENGFMLCYLSQFYLQCYFALKFNNKEGNLKVLIMKLNYEVKQVFKKQLIYQSYVFSLVQLFFIFLKVISSLGNKYLLSKVISQLRMLYFINLHYYNQILKLIYSTNNLQFIIVFLIKLSSSNYLQF</sequence>
<keyword evidence="1" id="KW-0812">Transmembrane</keyword>
<keyword evidence="3" id="KW-1185">Reference proteome</keyword>
<organism evidence="2 3">
    <name type="scientific">Paramecium pentaurelia</name>
    <dbReference type="NCBI Taxonomy" id="43138"/>
    <lineage>
        <taxon>Eukaryota</taxon>
        <taxon>Sar</taxon>
        <taxon>Alveolata</taxon>
        <taxon>Ciliophora</taxon>
        <taxon>Intramacronucleata</taxon>
        <taxon>Oligohymenophorea</taxon>
        <taxon>Peniculida</taxon>
        <taxon>Parameciidae</taxon>
        <taxon>Paramecium</taxon>
    </lineage>
</organism>